<evidence type="ECO:0000313" key="1">
    <source>
        <dbReference type="EMBL" id="EFH88945.1"/>
    </source>
</evidence>
<dbReference type="InParanoid" id="D6TH16"/>
<comment type="caution">
    <text evidence="1">The sequence shown here is derived from an EMBL/GenBank/DDBJ whole genome shotgun (WGS) entry which is preliminary data.</text>
</comment>
<sequence length="59" mass="6380">MLSTRHEGVYHAAQACQAAALSLTHLSLRGQKKACRVEKAKNRRLFCLGEGALRSSVVG</sequence>
<reference evidence="1 2" key="1">
    <citation type="journal article" date="2011" name="Stand. Genomic Sci.">
        <title>Non-contiguous finished genome sequence and contextual data of the filamentous soil bacterium Ktedonobacter racemifer type strain (SOSP1-21).</title>
        <authorList>
            <person name="Chang Y.J."/>
            <person name="Land M."/>
            <person name="Hauser L."/>
            <person name="Chertkov O."/>
            <person name="Del Rio T.G."/>
            <person name="Nolan M."/>
            <person name="Copeland A."/>
            <person name="Tice H."/>
            <person name="Cheng J.F."/>
            <person name="Lucas S."/>
            <person name="Han C."/>
            <person name="Goodwin L."/>
            <person name="Pitluck S."/>
            <person name="Ivanova N."/>
            <person name="Ovchinikova G."/>
            <person name="Pati A."/>
            <person name="Chen A."/>
            <person name="Palaniappan K."/>
            <person name="Mavromatis K."/>
            <person name="Liolios K."/>
            <person name="Brettin T."/>
            <person name="Fiebig A."/>
            <person name="Rohde M."/>
            <person name="Abt B."/>
            <person name="Goker M."/>
            <person name="Detter J.C."/>
            <person name="Woyke T."/>
            <person name="Bristow J."/>
            <person name="Eisen J.A."/>
            <person name="Markowitz V."/>
            <person name="Hugenholtz P."/>
            <person name="Kyrpides N.C."/>
            <person name="Klenk H.P."/>
            <person name="Lapidus A."/>
        </authorList>
    </citation>
    <scope>NUCLEOTIDE SEQUENCE [LARGE SCALE GENOMIC DNA]</scope>
    <source>
        <strain evidence="2">DSM 44963</strain>
    </source>
</reference>
<accession>D6TH16</accession>
<dbReference type="Proteomes" id="UP000004508">
    <property type="component" value="Unassembled WGS sequence"/>
</dbReference>
<name>D6TH16_KTERA</name>
<protein>
    <submittedName>
        <fullName evidence="1">Uncharacterized protein</fullName>
    </submittedName>
</protein>
<proteinExistence type="predicted"/>
<dbReference type="AlphaFoldDB" id="D6TH16"/>
<gene>
    <name evidence="1" type="ORF">Krac_10461</name>
</gene>
<keyword evidence="2" id="KW-1185">Reference proteome</keyword>
<organism evidence="1 2">
    <name type="scientific">Ktedonobacter racemifer DSM 44963</name>
    <dbReference type="NCBI Taxonomy" id="485913"/>
    <lineage>
        <taxon>Bacteria</taxon>
        <taxon>Bacillati</taxon>
        <taxon>Chloroflexota</taxon>
        <taxon>Ktedonobacteria</taxon>
        <taxon>Ktedonobacterales</taxon>
        <taxon>Ktedonobacteraceae</taxon>
        <taxon>Ktedonobacter</taxon>
    </lineage>
</organism>
<evidence type="ECO:0000313" key="2">
    <source>
        <dbReference type="Proteomes" id="UP000004508"/>
    </source>
</evidence>
<dbReference type="EMBL" id="ADVG01000001">
    <property type="protein sequence ID" value="EFH88945.1"/>
    <property type="molecule type" value="Genomic_DNA"/>
</dbReference>